<comment type="catalytic activity">
    <reaction evidence="1">
        <text>4-imidazolone-5-propanoate + H2O = N-formimidoyl-L-glutamate</text>
        <dbReference type="Rhea" id="RHEA:23660"/>
        <dbReference type="ChEBI" id="CHEBI:15377"/>
        <dbReference type="ChEBI" id="CHEBI:58928"/>
        <dbReference type="ChEBI" id="CHEBI:77893"/>
        <dbReference type="EC" id="3.5.2.7"/>
    </reaction>
</comment>
<organism evidence="13 14">
    <name type="scientific">Armadillidium nasatum</name>
    <dbReference type="NCBI Taxonomy" id="96803"/>
    <lineage>
        <taxon>Eukaryota</taxon>
        <taxon>Metazoa</taxon>
        <taxon>Ecdysozoa</taxon>
        <taxon>Arthropoda</taxon>
        <taxon>Crustacea</taxon>
        <taxon>Multicrustacea</taxon>
        <taxon>Malacostraca</taxon>
        <taxon>Eumalacostraca</taxon>
        <taxon>Peracarida</taxon>
        <taxon>Isopoda</taxon>
        <taxon>Oniscidea</taxon>
        <taxon>Crinocheta</taxon>
        <taxon>Armadillidiidae</taxon>
        <taxon>Armadillidium</taxon>
    </lineage>
</organism>
<dbReference type="OrthoDB" id="194468at2759"/>
<evidence type="ECO:0000256" key="9">
    <source>
        <dbReference type="ARBA" id="ARBA00022808"/>
    </source>
</evidence>
<evidence type="ECO:0000256" key="8">
    <source>
        <dbReference type="ARBA" id="ARBA00022801"/>
    </source>
</evidence>
<dbReference type="SUPFAM" id="SSF51338">
    <property type="entry name" value="Composite domain of metallo-dependent hydrolases"/>
    <property type="match status" value="1"/>
</dbReference>
<keyword evidence="9" id="KW-0369">Histidine metabolism</keyword>
<dbReference type="Pfam" id="PF01979">
    <property type="entry name" value="Amidohydro_1"/>
    <property type="match status" value="1"/>
</dbReference>
<keyword evidence="11" id="KW-0408">Iron</keyword>
<dbReference type="InterPro" id="IPR011059">
    <property type="entry name" value="Metal-dep_hydrolase_composite"/>
</dbReference>
<sequence length="399" mass="43939">MSLLIHGSKQVVCISRKGELFKTGTDMNEIEILETSSFNEGFSIAVNENGKIIGVGTDEEIQKQFPNTQWLTKINATGKSIIPGLVDAHTHPVWAGDRVHEFSMKLGGASYMDVHKAGGGIHFTVEKTRLASEEELLQDLLRRFNKMSSSGTTVVECKSGYGLDLENELKMLRVIENARRAAPLEISSTFCGAHALDVENVDVFCEKGVFEVEESQKILEEAQKFGFRINFHAEELNYIGGVEMGASLKAESMSHLEEISEEGIKAMSSSGSVAVLLPTTAFLLRLPQPPARRLIEAGVPVALGTDFNPNAHCLSMPIVMFLACVQMRMSLNEALVASTLNAAHSLRRANQVGSIEIGKWANIVIIDAYRWEHLVYQLGSHNDIITHVIYRGKIVTQNK</sequence>
<reference evidence="13 14" key="1">
    <citation type="journal article" date="2019" name="PLoS Biol.">
        <title>Sex chromosomes control vertical transmission of feminizing Wolbachia symbionts in an isopod.</title>
        <authorList>
            <person name="Becking T."/>
            <person name="Chebbi M.A."/>
            <person name="Giraud I."/>
            <person name="Moumen B."/>
            <person name="Laverre T."/>
            <person name="Caubet Y."/>
            <person name="Peccoud J."/>
            <person name="Gilbert C."/>
            <person name="Cordaux R."/>
        </authorList>
    </citation>
    <scope>NUCLEOTIDE SEQUENCE [LARGE SCALE GENOMIC DNA]</scope>
    <source>
        <strain evidence="13">ANa2</strain>
        <tissue evidence="13">Whole body excluding digestive tract and cuticle</tissue>
    </source>
</reference>
<dbReference type="Gene3D" id="3.20.20.140">
    <property type="entry name" value="Metal-dependent hydrolases"/>
    <property type="match status" value="2"/>
</dbReference>
<proteinExistence type="inferred from homology"/>
<dbReference type="InterPro" id="IPR032466">
    <property type="entry name" value="Metal_Hydrolase"/>
</dbReference>
<evidence type="ECO:0000256" key="4">
    <source>
        <dbReference type="ARBA" id="ARBA00008002"/>
    </source>
</evidence>
<dbReference type="GO" id="GO:0005737">
    <property type="term" value="C:cytoplasm"/>
    <property type="evidence" value="ECO:0007669"/>
    <property type="project" value="InterPro"/>
</dbReference>
<dbReference type="SUPFAM" id="SSF51556">
    <property type="entry name" value="Metallo-dependent hydrolases"/>
    <property type="match status" value="1"/>
</dbReference>
<dbReference type="UniPathway" id="UPA00379">
    <property type="reaction ID" value="UER00551"/>
</dbReference>
<evidence type="ECO:0000256" key="3">
    <source>
        <dbReference type="ARBA" id="ARBA00004758"/>
    </source>
</evidence>
<dbReference type="GO" id="GO:0019556">
    <property type="term" value="P:L-histidine catabolic process to glutamate and formamide"/>
    <property type="evidence" value="ECO:0007669"/>
    <property type="project" value="UniProtKB-UniPathway"/>
</dbReference>
<evidence type="ECO:0000256" key="2">
    <source>
        <dbReference type="ARBA" id="ARBA00001965"/>
    </source>
</evidence>
<dbReference type="GO" id="GO:0019557">
    <property type="term" value="P:L-histidine catabolic process to glutamate and formate"/>
    <property type="evidence" value="ECO:0007669"/>
    <property type="project" value="UniProtKB-UniPathway"/>
</dbReference>
<keyword evidence="14" id="KW-1185">Reference proteome</keyword>
<keyword evidence="7" id="KW-0479">Metal-binding</keyword>
<dbReference type="InterPro" id="IPR005920">
    <property type="entry name" value="HutI"/>
</dbReference>
<evidence type="ECO:0000256" key="7">
    <source>
        <dbReference type="ARBA" id="ARBA00022723"/>
    </source>
</evidence>
<dbReference type="EC" id="3.5.2.7" evidence="5"/>
<keyword evidence="10" id="KW-0862">Zinc</keyword>
<dbReference type="GO" id="GO:0046872">
    <property type="term" value="F:metal ion binding"/>
    <property type="evidence" value="ECO:0007669"/>
    <property type="project" value="UniProtKB-KW"/>
</dbReference>
<feature type="domain" description="Amidohydrolase-related" evidence="12">
    <location>
        <begin position="211"/>
        <end position="395"/>
    </location>
</feature>
<evidence type="ECO:0000313" key="13">
    <source>
        <dbReference type="EMBL" id="KAB7497655.1"/>
    </source>
</evidence>
<dbReference type="AlphaFoldDB" id="A0A5N5SUR2"/>
<dbReference type="CDD" id="cd01296">
    <property type="entry name" value="Imidazolone-5PH"/>
    <property type="match status" value="1"/>
</dbReference>
<comment type="caution">
    <text evidence="13">The sequence shown here is derived from an EMBL/GenBank/DDBJ whole genome shotgun (WGS) entry which is preliminary data.</text>
</comment>
<protein>
    <recommendedName>
        <fullName evidence="6">Probable imidazolonepropionase</fullName>
        <ecNumber evidence="5">3.5.2.7</ecNumber>
    </recommendedName>
</protein>
<evidence type="ECO:0000259" key="12">
    <source>
        <dbReference type="Pfam" id="PF01979"/>
    </source>
</evidence>
<comment type="pathway">
    <text evidence="3">Amino-acid degradation; L-histidine degradation into L-glutamate; N-formimidoyl-L-glutamate from L-histidine: step 3/3.</text>
</comment>
<evidence type="ECO:0000313" key="14">
    <source>
        <dbReference type="Proteomes" id="UP000326759"/>
    </source>
</evidence>
<dbReference type="PANTHER" id="PTHR42752">
    <property type="entry name" value="IMIDAZOLONEPROPIONASE"/>
    <property type="match status" value="1"/>
</dbReference>
<evidence type="ECO:0000256" key="11">
    <source>
        <dbReference type="ARBA" id="ARBA00023004"/>
    </source>
</evidence>
<dbReference type="InterPro" id="IPR006680">
    <property type="entry name" value="Amidohydro-rel"/>
</dbReference>
<dbReference type="FunFam" id="3.20.20.140:FF:000215">
    <property type="entry name" value="Putative imidazolonepropionase"/>
    <property type="match status" value="1"/>
</dbReference>
<evidence type="ECO:0000256" key="10">
    <source>
        <dbReference type="ARBA" id="ARBA00022833"/>
    </source>
</evidence>
<gene>
    <name evidence="13" type="primary">amdhd1</name>
    <name evidence="13" type="ORF">Anas_01158</name>
</gene>
<accession>A0A5N5SUR2</accession>
<evidence type="ECO:0000256" key="6">
    <source>
        <dbReference type="ARBA" id="ARBA00013406"/>
    </source>
</evidence>
<keyword evidence="8" id="KW-0378">Hydrolase</keyword>
<comment type="cofactor">
    <cofactor evidence="2">
        <name>Fe(3+)</name>
        <dbReference type="ChEBI" id="CHEBI:29034"/>
    </cofactor>
</comment>
<dbReference type="PANTHER" id="PTHR42752:SF1">
    <property type="entry name" value="IMIDAZOLONEPROPIONASE-RELATED"/>
    <property type="match status" value="1"/>
</dbReference>
<dbReference type="Proteomes" id="UP000326759">
    <property type="component" value="Unassembled WGS sequence"/>
</dbReference>
<dbReference type="EMBL" id="SEYY01020048">
    <property type="protein sequence ID" value="KAB7497655.1"/>
    <property type="molecule type" value="Genomic_DNA"/>
</dbReference>
<comment type="similarity">
    <text evidence="4">Belongs to the metallo-dependent hydrolases superfamily. HutI family.</text>
</comment>
<name>A0A5N5SUR2_9CRUS</name>
<evidence type="ECO:0000256" key="5">
    <source>
        <dbReference type="ARBA" id="ARBA00012864"/>
    </source>
</evidence>
<dbReference type="GO" id="GO:0050480">
    <property type="term" value="F:imidazolonepropionase activity"/>
    <property type="evidence" value="ECO:0007669"/>
    <property type="project" value="UniProtKB-EC"/>
</dbReference>
<evidence type="ECO:0000256" key="1">
    <source>
        <dbReference type="ARBA" id="ARBA00000853"/>
    </source>
</evidence>
<feature type="non-terminal residue" evidence="13">
    <location>
        <position position="399"/>
    </location>
</feature>